<dbReference type="EC" id="3.1.1.116" evidence="14"/>
<evidence type="ECO:0000256" key="4">
    <source>
        <dbReference type="ARBA" id="ARBA00022553"/>
    </source>
</evidence>
<keyword evidence="4" id="KW-0597">Phosphoprotein</keyword>
<evidence type="ECO:0000313" key="18">
    <source>
        <dbReference type="Proteomes" id="UP001189429"/>
    </source>
</evidence>
<reference evidence="17" key="1">
    <citation type="submission" date="2023-10" db="EMBL/GenBank/DDBJ databases">
        <authorList>
            <person name="Chen Y."/>
            <person name="Shah S."/>
            <person name="Dougan E. K."/>
            <person name="Thang M."/>
            <person name="Chan C."/>
        </authorList>
    </citation>
    <scope>NUCLEOTIDE SEQUENCE [LARGE SCALE GENOMIC DNA]</scope>
</reference>
<dbReference type="Pfam" id="PF01764">
    <property type="entry name" value="Lipase_3"/>
    <property type="match status" value="1"/>
</dbReference>
<keyword evidence="11" id="KW-0443">Lipid metabolism</keyword>
<evidence type="ECO:0000256" key="13">
    <source>
        <dbReference type="ARBA" id="ARBA00024531"/>
    </source>
</evidence>
<dbReference type="SUPFAM" id="SSF53474">
    <property type="entry name" value="alpha/beta-Hydrolases"/>
    <property type="match status" value="1"/>
</dbReference>
<evidence type="ECO:0000256" key="3">
    <source>
        <dbReference type="ARBA" id="ARBA00022475"/>
    </source>
</evidence>
<keyword evidence="3" id="KW-1003">Cell membrane</keyword>
<dbReference type="PANTHER" id="PTHR45792">
    <property type="entry name" value="DIACYLGLYCEROL LIPASE HOMOLOG-RELATED"/>
    <property type="match status" value="1"/>
</dbReference>
<dbReference type="PANTHER" id="PTHR45792:SF8">
    <property type="entry name" value="DIACYLGLYCEROL LIPASE-ALPHA"/>
    <property type="match status" value="1"/>
</dbReference>
<dbReference type="Gene3D" id="3.40.50.1820">
    <property type="entry name" value="alpha/beta hydrolase"/>
    <property type="match status" value="1"/>
</dbReference>
<keyword evidence="18" id="KW-1185">Reference proteome</keyword>
<gene>
    <name evidence="17" type="ORF">PCOR1329_LOCUS35086</name>
</gene>
<dbReference type="InterPro" id="IPR052214">
    <property type="entry name" value="DAG_Lipase-Related"/>
</dbReference>
<keyword evidence="8" id="KW-0106">Calcium</keyword>
<keyword evidence="9" id="KW-0442">Lipid degradation</keyword>
<evidence type="ECO:0000256" key="15">
    <source>
        <dbReference type="SAM" id="MobiDB-lite"/>
    </source>
</evidence>
<dbReference type="Proteomes" id="UP001189429">
    <property type="component" value="Unassembled WGS sequence"/>
</dbReference>
<evidence type="ECO:0000256" key="8">
    <source>
        <dbReference type="ARBA" id="ARBA00022837"/>
    </source>
</evidence>
<organism evidence="17 18">
    <name type="scientific">Prorocentrum cordatum</name>
    <dbReference type="NCBI Taxonomy" id="2364126"/>
    <lineage>
        <taxon>Eukaryota</taxon>
        <taxon>Sar</taxon>
        <taxon>Alveolata</taxon>
        <taxon>Dinophyceae</taxon>
        <taxon>Prorocentrales</taxon>
        <taxon>Prorocentraceae</taxon>
        <taxon>Prorocentrum</taxon>
    </lineage>
</organism>
<sequence length="484" mass="51314">MAARIAPIGLPLTRAAAAVAAAAATKRRRVTPAAAAAVHSGDVDAAHGPPGDEAGREGPPRWRVALERMPALSPAPIRGEAPAPEHAAPVRRIAAAALPVKEMMERFFAEALPETLPKVLAGLKLVASQDAAARPLQEQPGEIADPAMGELLEDALRCIRICKAAYGPKLLHELVRGRRPTTLFGGDPTRMMCTYAKLDPEHVRVVHVRSKATWLTPAHYVIHDTSRREAIVAIRGTLCVEDVVTDLGADEVDLFVGGKGHRSIFQSACGVLRSVVPSLEELADDVDTVTFTGHSLGGGVATYLTLLFLELLELEEGSEPQAGSAPEVRCFSFGSPGVCSLDTAQSLGLNMYTFSHGEDVVPRLSLGHVLELHARAVAAAGASRAGAGVNRAAQPEQASPRPPADARPPSDEWHRQPGDDWQRRKLYPAGQCFLIRANGSVTRLEPDDLARSGPCCRPGRREAAAAGPPAAELRAGVICSRFPV</sequence>
<feature type="domain" description="Fungal lipase-type" evidence="16">
    <location>
        <begin position="231"/>
        <end position="365"/>
    </location>
</feature>
<proteinExistence type="predicted"/>
<evidence type="ECO:0000313" key="17">
    <source>
        <dbReference type="EMBL" id="CAK0839409.1"/>
    </source>
</evidence>
<evidence type="ECO:0000256" key="1">
    <source>
        <dbReference type="ARBA" id="ARBA00001913"/>
    </source>
</evidence>
<comment type="caution">
    <text evidence="17">The sequence shown here is derived from an EMBL/GenBank/DDBJ whole genome shotgun (WGS) entry which is preliminary data.</text>
</comment>
<evidence type="ECO:0000256" key="12">
    <source>
        <dbReference type="ARBA" id="ARBA00023136"/>
    </source>
</evidence>
<evidence type="ECO:0000256" key="7">
    <source>
        <dbReference type="ARBA" id="ARBA00022801"/>
    </source>
</evidence>
<protein>
    <recommendedName>
        <fullName evidence="14">sn-1-specific diacylglycerol lipase</fullName>
        <ecNumber evidence="14">3.1.1.116</ecNumber>
    </recommendedName>
</protein>
<feature type="region of interest" description="Disordered" evidence="15">
    <location>
        <begin position="387"/>
        <end position="421"/>
    </location>
</feature>
<name>A0ABN9T369_9DINO</name>
<evidence type="ECO:0000256" key="10">
    <source>
        <dbReference type="ARBA" id="ARBA00022989"/>
    </source>
</evidence>
<evidence type="ECO:0000256" key="14">
    <source>
        <dbReference type="ARBA" id="ARBA00026104"/>
    </source>
</evidence>
<evidence type="ECO:0000256" key="9">
    <source>
        <dbReference type="ARBA" id="ARBA00022963"/>
    </source>
</evidence>
<accession>A0ABN9T369</accession>
<evidence type="ECO:0000259" key="16">
    <source>
        <dbReference type="Pfam" id="PF01764"/>
    </source>
</evidence>
<keyword evidence="5" id="KW-0812">Transmembrane</keyword>
<dbReference type="InterPro" id="IPR029058">
    <property type="entry name" value="AB_hydrolase_fold"/>
</dbReference>
<keyword evidence="7" id="KW-0378">Hydrolase</keyword>
<evidence type="ECO:0000256" key="6">
    <source>
        <dbReference type="ARBA" id="ARBA00022723"/>
    </source>
</evidence>
<keyword evidence="6" id="KW-0479">Metal-binding</keyword>
<comment type="subcellular location">
    <subcellularLocation>
        <location evidence="2">Cell membrane</location>
        <topology evidence="2">Multi-pass membrane protein</topology>
    </subcellularLocation>
</comment>
<feature type="compositionally biased region" description="Basic and acidic residues" evidence="15">
    <location>
        <begin position="408"/>
        <end position="421"/>
    </location>
</feature>
<evidence type="ECO:0000256" key="2">
    <source>
        <dbReference type="ARBA" id="ARBA00004651"/>
    </source>
</evidence>
<dbReference type="EMBL" id="CAUYUJ010014290">
    <property type="protein sequence ID" value="CAK0839409.1"/>
    <property type="molecule type" value="Genomic_DNA"/>
</dbReference>
<comment type="cofactor">
    <cofactor evidence="1">
        <name>Ca(2+)</name>
        <dbReference type="ChEBI" id="CHEBI:29108"/>
    </cofactor>
</comment>
<evidence type="ECO:0000256" key="5">
    <source>
        <dbReference type="ARBA" id="ARBA00022692"/>
    </source>
</evidence>
<comment type="catalytic activity">
    <reaction evidence="13">
        <text>a 1,2-diacyl-sn-glycerol + H2O = a 2-acylglycerol + a fatty acid + H(+)</text>
        <dbReference type="Rhea" id="RHEA:33275"/>
        <dbReference type="ChEBI" id="CHEBI:15377"/>
        <dbReference type="ChEBI" id="CHEBI:15378"/>
        <dbReference type="ChEBI" id="CHEBI:17389"/>
        <dbReference type="ChEBI" id="CHEBI:17815"/>
        <dbReference type="ChEBI" id="CHEBI:28868"/>
        <dbReference type="EC" id="3.1.1.116"/>
    </reaction>
    <physiologicalReaction direction="left-to-right" evidence="13">
        <dbReference type="Rhea" id="RHEA:33276"/>
    </physiologicalReaction>
</comment>
<keyword evidence="10" id="KW-1133">Transmembrane helix</keyword>
<evidence type="ECO:0000256" key="11">
    <source>
        <dbReference type="ARBA" id="ARBA00023098"/>
    </source>
</evidence>
<dbReference type="InterPro" id="IPR002921">
    <property type="entry name" value="Fungal_lipase-type"/>
</dbReference>
<dbReference type="CDD" id="cd00519">
    <property type="entry name" value="Lipase_3"/>
    <property type="match status" value="1"/>
</dbReference>
<keyword evidence="12" id="KW-0472">Membrane</keyword>
<feature type="region of interest" description="Disordered" evidence="15">
    <location>
        <begin position="38"/>
        <end position="59"/>
    </location>
</feature>